<name>A0A0B7BEJ6_9EUPU</name>
<accession>A0A0B7BEJ6</accession>
<organism evidence="1">
    <name type="scientific">Arion vulgaris</name>
    <dbReference type="NCBI Taxonomy" id="1028688"/>
    <lineage>
        <taxon>Eukaryota</taxon>
        <taxon>Metazoa</taxon>
        <taxon>Spiralia</taxon>
        <taxon>Lophotrochozoa</taxon>
        <taxon>Mollusca</taxon>
        <taxon>Gastropoda</taxon>
        <taxon>Heterobranchia</taxon>
        <taxon>Euthyneura</taxon>
        <taxon>Panpulmonata</taxon>
        <taxon>Eupulmonata</taxon>
        <taxon>Stylommatophora</taxon>
        <taxon>Helicina</taxon>
        <taxon>Arionoidea</taxon>
        <taxon>Arionidae</taxon>
        <taxon>Arion</taxon>
    </lineage>
</organism>
<dbReference type="AlphaFoldDB" id="A0A0B7BEJ6"/>
<gene>
    <name evidence="1" type="primary">ORF184592</name>
</gene>
<reference evidence="1" key="1">
    <citation type="submission" date="2014-12" db="EMBL/GenBank/DDBJ databases">
        <title>Insight into the proteome of Arion vulgaris.</title>
        <authorList>
            <person name="Aradska J."/>
            <person name="Bulat T."/>
            <person name="Smidak R."/>
            <person name="Sarate P."/>
            <person name="Gangsoo J."/>
            <person name="Sialana F."/>
            <person name="Bilban M."/>
            <person name="Lubec G."/>
        </authorList>
    </citation>
    <scope>NUCLEOTIDE SEQUENCE</scope>
    <source>
        <tissue evidence="1">Skin</tissue>
    </source>
</reference>
<sequence>MSMHFTLSLNHQYVSPSSTYTSNIELTSIFTIAERFVKCDVDGYSDIGIHVYIDTATQSLPR</sequence>
<dbReference type="EMBL" id="HACG01044864">
    <property type="protein sequence ID" value="CEK91729.1"/>
    <property type="molecule type" value="Transcribed_RNA"/>
</dbReference>
<proteinExistence type="predicted"/>
<evidence type="ECO:0000313" key="1">
    <source>
        <dbReference type="EMBL" id="CEK91729.1"/>
    </source>
</evidence>
<protein>
    <submittedName>
        <fullName evidence="1">Uncharacterized protein</fullName>
    </submittedName>
</protein>